<proteinExistence type="predicted"/>
<dbReference type="EMBL" id="MFDO01000015">
    <property type="protein sequence ID" value="OGE65616.1"/>
    <property type="molecule type" value="Genomic_DNA"/>
</dbReference>
<sequence length="86" mass="9636">MENTESQLGKITGDPMQRLSNMEGITRGCEFLGWEEVQPNGEHGRFPRVAIHESVAIAEVLGRARGARKELQKSARERLLSLENMS</sequence>
<evidence type="ECO:0000313" key="2">
    <source>
        <dbReference type="EMBL" id="OGE65616.1"/>
    </source>
</evidence>
<comment type="caution">
    <text evidence="2">The sequence shown here is derived from an EMBL/GenBank/DDBJ whole genome shotgun (WGS) entry which is preliminary data.</text>
</comment>
<dbReference type="AlphaFoldDB" id="A0A1F5MJQ0"/>
<evidence type="ECO:0000313" key="3">
    <source>
        <dbReference type="Proteomes" id="UP000178017"/>
    </source>
</evidence>
<accession>A0A1F5MJQ0</accession>
<dbReference type="Proteomes" id="UP000178017">
    <property type="component" value="Unassembled WGS sequence"/>
</dbReference>
<reference evidence="2 3" key="1">
    <citation type="journal article" date="2016" name="Nat. Commun.">
        <title>Thousands of microbial genomes shed light on interconnected biogeochemical processes in an aquifer system.</title>
        <authorList>
            <person name="Anantharaman K."/>
            <person name="Brown C.T."/>
            <person name="Hug L.A."/>
            <person name="Sharon I."/>
            <person name="Castelle C.J."/>
            <person name="Probst A.J."/>
            <person name="Thomas B.C."/>
            <person name="Singh A."/>
            <person name="Wilkins M.J."/>
            <person name="Karaoz U."/>
            <person name="Brodie E.L."/>
            <person name="Williams K.H."/>
            <person name="Hubbard S.S."/>
            <person name="Banfield J.F."/>
        </authorList>
    </citation>
    <scope>NUCLEOTIDE SEQUENCE [LARGE SCALE GENOMIC DNA]</scope>
</reference>
<name>A0A1F5MJQ0_9BACT</name>
<protein>
    <submittedName>
        <fullName evidence="2">Uncharacterized protein</fullName>
    </submittedName>
</protein>
<feature type="region of interest" description="Disordered" evidence="1">
    <location>
        <begin position="1"/>
        <end position="20"/>
    </location>
</feature>
<gene>
    <name evidence="2" type="ORF">A3B49_02925</name>
</gene>
<organism evidence="2 3">
    <name type="scientific">Candidatus Daviesbacteria bacterium RIFCSPLOWO2_01_FULL_40_24</name>
    <dbReference type="NCBI Taxonomy" id="1797787"/>
    <lineage>
        <taxon>Bacteria</taxon>
        <taxon>Candidatus Daviesiibacteriota</taxon>
    </lineage>
</organism>
<evidence type="ECO:0000256" key="1">
    <source>
        <dbReference type="SAM" id="MobiDB-lite"/>
    </source>
</evidence>